<evidence type="ECO:0000259" key="7">
    <source>
        <dbReference type="PROSITE" id="PS50067"/>
    </source>
</evidence>
<dbReference type="InterPro" id="IPR019821">
    <property type="entry name" value="Kinesin_motor_CS"/>
</dbReference>
<protein>
    <recommendedName>
        <fullName evidence="4">Kinesin-like protein</fullName>
    </recommendedName>
</protein>
<dbReference type="PRINTS" id="PR00380">
    <property type="entry name" value="KINESINHEAVY"/>
</dbReference>
<evidence type="ECO:0000256" key="3">
    <source>
        <dbReference type="PROSITE-ProRule" id="PRU00283"/>
    </source>
</evidence>
<dbReference type="AlphaFoldDB" id="A0A7H9AXM8"/>
<dbReference type="PROSITE" id="PS50067">
    <property type="entry name" value="KINESIN_MOTOR_2"/>
    <property type="match status" value="1"/>
</dbReference>
<organism evidence="8 9">
    <name type="scientific">Zygotorulaspora mrakii</name>
    <name type="common">Zygosaccharomyces mrakii</name>
    <dbReference type="NCBI Taxonomy" id="42260"/>
    <lineage>
        <taxon>Eukaryota</taxon>
        <taxon>Fungi</taxon>
        <taxon>Dikarya</taxon>
        <taxon>Ascomycota</taxon>
        <taxon>Saccharomycotina</taxon>
        <taxon>Saccharomycetes</taxon>
        <taxon>Saccharomycetales</taxon>
        <taxon>Saccharomycetaceae</taxon>
        <taxon>Zygotorulaspora</taxon>
    </lineage>
</organism>
<dbReference type="KEGG" id="zmk:HG535_0B02060"/>
<feature type="coiled-coil region" evidence="5">
    <location>
        <begin position="164"/>
        <end position="214"/>
    </location>
</feature>
<evidence type="ECO:0000256" key="6">
    <source>
        <dbReference type="SAM" id="MobiDB-lite"/>
    </source>
</evidence>
<keyword evidence="2 3" id="KW-0067">ATP-binding</keyword>
<gene>
    <name evidence="8" type="ORF">HG535_0B02060</name>
</gene>
<dbReference type="EMBL" id="CP058605">
    <property type="protein sequence ID" value="QLG71168.1"/>
    <property type="molecule type" value="Genomic_DNA"/>
</dbReference>
<dbReference type="InterPro" id="IPR027640">
    <property type="entry name" value="Kinesin-like_fam"/>
</dbReference>
<dbReference type="PANTHER" id="PTHR47972:SF28">
    <property type="entry name" value="KINESIN-LIKE PROTEIN KLP-3"/>
    <property type="match status" value="1"/>
</dbReference>
<dbReference type="GO" id="GO:0003777">
    <property type="term" value="F:microtubule motor activity"/>
    <property type="evidence" value="ECO:0007669"/>
    <property type="project" value="InterPro"/>
</dbReference>
<dbReference type="OrthoDB" id="3176171at2759"/>
<comment type="similarity">
    <text evidence="3 4">Belongs to the TRAFAC class myosin-kinesin ATPase superfamily. Kinesin family.</text>
</comment>
<name>A0A7H9AXM8_ZYGMR</name>
<dbReference type="Pfam" id="PF00225">
    <property type="entry name" value="Kinesin"/>
    <property type="match status" value="1"/>
</dbReference>
<feature type="region of interest" description="Disordered" evidence="6">
    <location>
        <begin position="1"/>
        <end position="55"/>
    </location>
</feature>
<evidence type="ECO:0000256" key="2">
    <source>
        <dbReference type="ARBA" id="ARBA00022840"/>
    </source>
</evidence>
<dbReference type="PROSITE" id="PS00411">
    <property type="entry name" value="KINESIN_MOTOR_1"/>
    <property type="match status" value="1"/>
</dbReference>
<evidence type="ECO:0000256" key="5">
    <source>
        <dbReference type="SAM" id="Coils"/>
    </source>
</evidence>
<evidence type="ECO:0000256" key="4">
    <source>
        <dbReference type="RuleBase" id="RU000394"/>
    </source>
</evidence>
<dbReference type="SUPFAM" id="SSF52540">
    <property type="entry name" value="P-loop containing nucleoside triphosphate hydrolases"/>
    <property type="match status" value="1"/>
</dbReference>
<reference evidence="8 9" key="1">
    <citation type="submission" date="2020-07" db="EMBL/GenBank/DDBJ databases">
        <title>The yeast mating-type switching endonuclease HO is a domesticated member of an unorthodox homing genetic element family.</title>
        <authorList>
            <person name="Coughlan A.Y."/>
            <person name="Lombardi L."/>
            <person name="Braun-Galleani S."/>
            <person name="Martos A.R."/>
            <person name="Galeote V."/>
            <person name="Bigey F."/>
            <person name="Dequin S."/>
            <person name="Byrne K.P."/>
            <person name="Wolfe K.H."/>
        </authorList>
    </citation>
    <scope>NUCLEOTIDE SEQUENCE [LARGE SCALE GENOMIC DNA]</scope>
    <source>
        <strain evidence="8 9">NRRL Y-6702</strain>
    </source>
</reference>
<dbReference type="InterPro" id="IPR001752">
    <property type="entry name" value="Kinesin_motor_dom"/>
</dbReference>
<keyword evidence="5" id="KW-0175">Coiled coil</keyword>
<dbReference type="SMART" id="SM00129">
    <property type="entry name" value="KISc"/>
    <property type="match status" value="1"/>
</dbReference>
<evidence type="ECO:0000313" key="9">
    <source>
        <dbReference type="Proteomes" id="UP000509704"/>
    </source>
</evidence>
<feature type="binding site" evidence="3">
    <location>
        <begin position="454"/>
        <end position="461"/>
    </location>
    <ligand>
        <name>ATP</name>
        <dbReference type="ChEBI" id="CHEBI:30616"/>
    </ligand>
</feature>
<proteinExistence type="inferred from homology"/>
<feature type="domain" description="Kinesin motor" evidence="7">
    <location>
        <begin position="367"/>
        <end position="706"/>
    </location>
</feature>
<feature type="compositionally biased region" description="Polar residues" evidence="6">
    <location>
        <begin position="1"/>
        <end position="19"/>
    </location>
</feature>
<dbReference type="GO" id="GO:0005874">
    <property type="term" value="C:microtubule"/>
    <property type="evidence" value="ECO:0007669"/>
    <property type="project" value="UniProtKB-KW"/>
</dbReference>
<dbReference type="PANTHER" id="PTHR47972">
    <property type="entry name" value="KINESIN-LIKE PROTEIN KLP-3"/>
    <property type="match status" value="1"/>
</dbReference>
<dbReference type="FunFam" id="3.40.850.10:FF:000106">
    <property type="entry name" value="Kinesin-like protein KAR3"/>
    <property type="match status" value="1"/>
</dbReference>
<dbReference type="GO" id="GO:0005524">
    <property type="term" value="F:ATP binding"/>
    <property type="evidence" value="ECO:0007669"/>
    <property type="project" value="UniProtKB-UniRule"/>
</dbReference>
<dbReference type="GeneID" id="59234829"/>
<feature type="coiled-coil region" evidence="5">
    <location>
        <begin position="305"/>
        <end position="367"/>
    </location>
</feature>
<keyword evidence="1 3" id="KW-0547">Nucleotide-binding</keyword>
<sequence>MAELPTTPTRTRNYYSSIPSPKAGSYSPVQYKRRDANAKSSSSSGAIPYDRDEENLGSNDCTAAKSFGSSCSTHLTSFYKENIRELNQLQDILFQKKAMLDSLNDELSECRLKYNNAESKWETLREEKASKIRQLQLKSNELIKLKQEQSIQRAFVTQGHELNLQQLKAKNEAEVNKRANEYRETVEMLRYSKIRKFQQDRDALLDRVEGIRNAILTNNNTLQDMLKQKDMKHCISKEKWLEQYQEKWKENVKINEAYSSKNDTLNVEIIESLKPEVGKKRRKLEELTIEQDNLSKSLEINKMANVRLNDEVVSKIDDIDKLQQEKEQLQEYIKNTEVELQQIHEILMKEESMRRSLHNELQELRGNIRVFCRVRPALSHENSRSENICVRRFDDSAGTQTIDIQKEKRGSAPYTFKFDRIFDQSETNNDVFEEICQLIQSSLDGYNVCIFAYGQTGSGKTYTMLNPRDGIIPSTIAHIFNWIDALKERGWQYEISCQFVEIYNDVIADLLRNENSVENGQEDGHRNVRHEIRHDQENKTTIITNVTSCQLQKPESVEGLLRKANKLRSTASTAANDRSSRSHSIFIIHLNGVNKISGEESSGVLNLVDLAGSERINTSQVVGERLRETQNINKSLSCLGDVIHALGSPDASKRHIPFRNSKLTYLLKFSLMGNSKTLMFVNISACSENINENINSLRFASKVNSTRLVTRKIDDQ</sequence>
<dbReference type="RefSeq" id="XP_037142896.1">
    <property type="nucleotide sequence ID" value="XM_037287001.1"/>
</dbReference>
<dbReference type="GO" id="GO:0007018">
    <property type="term" value="P:microtubule-based movement"/>
    <property type="evidence" value="ECO:0007669"/>
    <property type="project" value="InterPro"/>
</dbReference>
<dbReference type="Proteomes" id="UP000509704">
    <property type="component" value="Chromosome 2"/>
</dbReference>
<evidence type="ECO:0000256" key="1">
    <source>
        <dbReference type="ARBA" id="ARBA00022741"/>
    </source>
</evidence>
<dbReference type="Gene3D" id="3.40.850.10">
    <property type="entry name" value="Kinesin motor domain"/>
    <property type="match status" value="1"/>
</dbReference>
<dbReference type="GO" id="GO:0008017">
    <property type="term" value="F:microtubule binding"/>
    <property type="evidence" value="ECO:0007669"/>
    <property type="project" value="InterPro"/>
</dbReference>
<keyword evidence="4" id="KW-0493">Microtubule</keyword>
<feature type="coiled-coil region" evidence="5">
    <location>
        <begin position="86"/>
        <end position="127"/>
    </location>
</feature>
<keyword evidence="9" id="KW-1185">Reference proteome</keyword>
<evidence type="ECO:0000313" key="8">
    <source>
        <dbReference type="EMBL" id="QLG71168.1"/>
    </source>
</evidence>
<accession>A0A7H9AXM8</accession>
<dbReference type="InterPro" id="IPR027417">
    <property type="entry name" value="P-loop_NTPase"/>
</dbReference>
<keyword evidence="3 4" id="KW-0505">Motor protein</keyword>
<dbReference type="InterPro" id="IPR036961">
    <property type="entry name" value="Kinesin_motor_dom_sf"/>
</dbReference>
<dbReference type="CDD" id="cd01366">
    <property type="entry name" value="KISc_C_terminal"/>
    <property type="match status" value="1"/>
</dbReference>